<evidence type="ECO:0000256" key="5">
    <source>
        <dbReference type="ARBA" id="ARBA00022771"/>
    </source>
</evidence>
<feature type="domain" description="C2H2-type" evidence="15">
    <location>
        <begin position="475"/>
        <end position="502"/>
    </location>
</feature>
<dbReference type="InterPro" id="IPR050758">
    <property type="entry name" value="Znf_C2H2-type"/>
</dbReference>
<dbReference type="GO" id="GO:0006355">
    <property type="term" value="P:regulation of DNA-templated transcription"/>
    <property type="evidence" value="ECO:0007669"/>
    <property type="project" value="UniProtKB-ARBA"/>
</dbReference>
<evidence type="ECO:0000313" key="17">
    <source>
        <dbReference type="EMBL" id="CAH1976254.1"/>
    </source>
</evidence>
<dbReference type="FunFam" id="3.30.160.60:FF:000100">
    <property type="entry name" value="Zinc finger 45-like"/>
    <property type="match status" value="1"/>
</dbReference>
<comment type="similarity">
    <text evidence="2">Belongs to the krueppel C2H2-type zinc-finger protein family.</text>
</comment>
<dbReference type="InterPro" id="IPR012934">
    <property type="entry name" value="Znf_AD"/>
</dbReference>
<feature type="domain" description="C2H2-type" evidence="15">
    <location>
        <begin position="279"/>
        <end position="306"/>
    </location>
</feature>
<reference evidence="17" key="1">
    <citation type="submission" date="2022-03" db="EMBL/GenBank/DDBJ databases">
        <authorList>
            <person name="Sayadi A."/>
        </authorList>
    </citation>
    <scope>NUCLEOTIDE SEQUENCE</scope>
</reference>
<feature type="domain" description="C2H2-type" evidence="15">
    <location>
        <begin position="335"/>
        <end position="362"/>
    </location>
</feature>
<accession>A0A9P0KS57</accession>
<feature type="binding site" evidence="13">
    <location>
        <position position="112"/>
    </location>
    <ligand>
        <name>Zn(2+)</name>
        <dbReference type="ChEBI" id="CHEBI:29105"/>
    </ligand>
</feature>
<dbReference type="GO" id="GO:0030674">
    <property type="term" value="F:protein-macromolecule adaptor activity"/>
    <property type="evidence" value="ECO:0007669"/>
    <property type="project" value="UniProtKB-ARBA"/>
</dbReference>
<dbReference type="GO" id="GO:0005634">
    <property type="term" value="C:nucleus"/>
    <property type="evidence" value="ECO:0007669"/>
    <property type="project" value="UniProtKB-SubCell"/>
</dbReference>
<dbReference type="Pfam" id="PF13912">
    <property type="entry name" value="zf-C2H2_6"/>
    <property type="match status" value="1"/>
</dbReference>
<dbReference type="InterPro" id="IPR013087">
    <property type="entry name" value="Znf_C2H2_type"/>
</dbReference>
<dbReference type="SMART" id="SM00868">
    <property type="entry name" value="zf-AD"/>
    <property type="match status" value="1"/>
</dbReference>
<dbReference type="FunFam" id="3.30.160.60:FF:001480">
    <property type="entry name" value="Si:cabz01071911.3"/>
    <property type="match status" value="1"/>
</dbReference>
<proteinExistence type="inferred from homology"/>
<feature type="domain" description="C2H2-type" evidence="15">
    <location>
        <begin position="419"/>
        <end position="446"/>
    </location>
</feature>
<keyword evidence="4" id="KW-0677">Repeat</keyword>
<protein>
    <recommendedName>
        <fullName evidence="11">Zinc finger protein 865</fullName>
    </recommendedName>
</protein>
<dbReference type="PROSITE" id="PS51915">
    <property type="entry name" value="ZAD"/>
    <property type="match status" value="1"/>
</dbReference>
<dbReference type="FunFam" id="3.30.160.60:FF:000688">
    <property type="entry name" value="zinc finger protein 197 isoform X1"/>
    <property type="match status" value="1"/>
</dbReference>
<keyword evidence="18" id="KW-1185">Reference proteome</keyword>
<dbReference type="FunFam" id="3.30.160.60:FF:002343">
    <property type="entry name" value="Zinc finger protein 33A"/>
    <property type="match status" value="2"/>
</dbReference>
<comment type="caution">
    <text evidence="17">The sequence shown here is derived from an EMBL/GenBank/DDBJ whole genome shotgun (WGS) entry which is preliminary data.</text>
</comment>
<keyword evidence="6 13" id="KW-0862">Zinc</keyword>
<evidence type="ECO:0000256" key="7">
    <source>
        <dbReference type="ARBA" id="ARBA00023015"/>
    </source>
</evidence>
<dbReference type="FunFam" id="3.30.160.60:FF:000733">
    <property type="entry name" value="Zinc finger protein 236 variant"/>
    <property type="match status" value="1"/>
</dbReference>
<evidence type="ECO:0000256" key="8">
    <source>
        <dbReference type="ARBA" id="ARBA00023125"/>
    </source>
</evidence>
<keyword evidence="3 13" id="KW-0479">Metal-binding</keyword>
<feature type="domain" description="C2H2-type" evidence="15">
    <location>
        <begin position="531"/>
        <end position="553"/>
    </location>
</feature>
<dbReference type="FunFam" id="3.30.160.60:FF:000322">
    <property type="entry name" value="GDNF-inducible zinc finger protein 1"/>
    <property type="match status" value="1"/>
</dbReference>
<feature type="domain" description="C2H2-type" evidence="15">
    <location>
        <begin position="307"/>
        <end position="334"/>
    </location>
</feature>
<feature type="binding site" evidence="13">
    <location>
        <position position="72"/>
    </location>
    <ligand>
        <name>Zn(2+)</name>
        <dbReference type="ChEBI" id="CHEBI:29105"/>
    </ligand>
</feature>
<keyword evidence="10" id="KW-0539">Nucleus</keyword>
<evidence type="ECO:0000259" key="15">
    <source>
        <dbReference type="PROSITE" id="PS50157"/>
    </source>
</evidence>
<dbReference type="GO" id="GO:0008270">
    <property type="term" value="F:zinc ion binding"/>
    <property type="evidence" value="ECO:0007669"/>
    <property type="project" value="UniProtKB-UniRule"/>
</dbReference>
<organism evidence="17 18">
    <name type="scientific">Acanthoscelides obtectus</name>
    <name type="common">Bean weevil</name>
    <name type="synonym">Bruchus obtectus</name>
    <dbReference type="NCBI Taxonomy" id="200917"/>
    <lineage>
        <taxon>Eukaryota</taxon>
        <taxon>Metazoa</taxon>
        <taxon>Ecdysozoa</taxon>
        <taxon>Arthropoda</taxon>
        <taxon>Hexapoda</taxon>
        <taxon>Insecta</taxon>
        <taxon>Pterygota</taxon>
        <taxon>Neoptera</taxon>
        <taxon>Endopterygota</taxon>
        <taxon>Coleoptera</taxon>
        <taxon>Polyphaga</taxon>
        <taxon>Cucujiformia</taxon>
        <taxon>Chrysomeloidea</taxon>
        <taxon>Chrysomelidae</taxon>
        <taxon>Bruchinae</taxon>
        <taxon>Bruchini</taxon>
        <taxon>Acanthoscelides</taxon>
    </lineage>
</organism>
<evidence type="ECO:0000256" key="14">
    <source>
        <dbReference type="SAM" id="MobiDB-lite"/>
    </source>
</evidence>
<evidence type="ECO:0000259" key="16">
    <source>
        <dbReference type="PROSITE" id="PS51915"/>
    </source>
</evidence>
<dbReference type="FunFam" id="3.30.160.60:FF:000446">
    <property type="entry name" value="Zinc finger protein"/>
    <property type="match status" value="1"/>
</dbReference>
<keyword evidence="9" id="KW-0804">Transcription</keyword>
<dbReference type="Pfam" id="PF00096">
    <property type="entry name" value="zf-C2H2"/>
    <property type="match status" value="7"/>
</dbReference>
<feature type="region of interest" description="Disordered" evidence="14">
    <location>
        <begin position="543"/>
        <end position="563"/>
    </location>
</feature>
<dbReference type="Gene3D" id="3.30.160.60">
    <property type="entry name" value="Classic Zinc Finger"/>
    <property type="match status" value="11"/>
</dbReference>
<keyword evidence="7" id="KW-0805">Transcription regulation</keyword>
<dbReference type="PROSITE" id="PS50157">
    <property type="entry name" value="ZINC_FINGER_C2H2_2"/>
    <property type="match status" value="12"/>
</dbReference>
<feature type="domain" description="C2H2-type" evidence="15">
    <location>
        <begin position="224"/>
        <end position="251"/>
    </location>
</feature>
<evidence type="ECO:0000256" key="12">
    <source>
        <dbReference type="PROSITE-ProRule" id="PRU00042"/>
    </source>
</evidence>
<evidence type="ECO:0000256" key="9">
    <source>
        <dbReference type="ARBA" id="ARBA00023163"/>
    </source>
</evidence>
<evidence type="ECO:0000256" key="6">
    <source>
        <dbReference type="ARBA" id="ARBA00022833"/>
    </source>
</evidence>
<evidence type="ECO:0000256" key="4">
    <source>
        <dbReference type="ARBA" id="ARBA00022737"/>
    </source>
</evidence>
<dbReference type="PANTHER" id="PTHR23234:SF10">
    <property type="entry name" value="RIKEN CDNA 6720489N17 GENE-RELATED"/>
    <property type="match status" value="1"/>
</dbReference>
<feature type="domain" description="C2H2-type" evidence="15">
    <location>
        <begin position="363"/>
        <end position="390"/>
    </location>
</feature>
<dbReference type="PROSITE" id="PS00028">
    <property type="entry name" value="ZINC_FINGER_C2H2_1"/>
    <property type="match status" value="10"/>
</dbReference>
<dbReference type="FunFam" id="3.30.160.60:FF:000110">
    <property type="entry name" value="Zinc finger protein-like"/>
    <property type="match status" value="1"/>
</dbReference>
<dbReference type="FunFam" id="3.30.160.60:FF:000145">
    <property type="entry name" value="Zinc finger protein 574"/>
    <property type="match status" value="1"/>
</dbReference>
<keyword evidence="5 12" id="KW-0863">Zinc-finger</keyword>
<dbReference type="SUPFAM" id="SSF57667">
    <property type="entry name" value="beta-beta-alpha zinc fingers"/>
    <property type="match status" value="6"/>
</dbReference>
<dbReference type="GO" id="GO:0003677">
    <property type="term" value="F:DNA binding"/>
    <property type="evidence" value="ECO:0007669"/>
    <property type="project" value="UniProtKB-KW"/>
</dbReference>
<dbReference type="PANTHER" id="PTHR23234">
    <property type="entry name" value="ZNF44 PROTEIN"/>
    <property type="match status" value="1"/>
</dbReference>
<sequence>MIWQRWNSTFLSLCHCVTILRPTSLHYPKFKQIAVKTFNYLFNEFLVFVHLFRGIMTEITIVTDINVLCRTCLSQKNTEELQDIIQSDINKQLCDITSIEISVGDGLPSKICGDCCIALTIATNFKDQCLKCDKQLRNALFNDQPIICDSITLLEERVKDEYRDDEPEFGTEVETIQLTIEKDSDNEAENEGVIASDTNNDLKAQDTNERKNIFENDQESSLKFPCTKCEKTFKHEGILNVHSMVKHGVKPTCVECNKQFQTMKEYRSHMKFHESFKPYSCSICGKSFTQQHSMKKHMRTHTGDRKHLCTICGKRFYEHNNLVLHTRIHTGEKPVSCETCGKKFTTRHSLSTHNKIHTGEKNHECEFCGRRFAHSFVLRTHKRTHTGEKPYKCNVCNTSFATSSSLRVHSRTHTLERPYQCDTCPKNFTTKCALNAHYRSHTGEKRFQCSVCGKRAGRAADLRIHMRSHTGEKPYGCDKCPKRYHTSSNLAVHKRSHLGIKEHTCVTCGKAFGDARTLKTHCRIHTGEKPYNCKICGKSFTQSGQLSGHRKKHLPSIATSVSD</sequence>
<evidence type="ECO:0000256" key="10">
    <source>
        <dbReference type="ARBA" id="ARBA00023242"/>
    </source>
</evidence>
<evidence type="ECO:0000313" key="18">
    <source>
        <dbReference type="Proteomes" id="UP001152888"/>
    </source>
</evidence>
<feature type="domain" description="C2H2-type" evidence="15">
    <location>
        <begin position="391"/>
        <end position="418"/>
    </location>
</feature>
<dbReference type="EMBL" id="CAKOFQ010006846">
    <property type="protein sequence ID" value="CAH1976254.1"/>
    <property type="molecule type" value="Genomic_DNA"/>
</dbReference>
<dbReference type="AlphaFoldDB" id="A0A9P0KS57"/>
<feature type="domain" description="C2H2-type" evidence="15">
    <location>
        <begin position="251"/>
        <end position="278"/>
    </location>
</feature>
<dbReference type="OrthoDB" id="6077919at2759"/>
<dbReference type="Pfam" id="PF07776">
    <property type="entry name" value="zf-AD"/>
    <property type="match status" value="1"/>
</dbReference>
<comment type="subcellular location">
    <subcellularLocation>
        <location evidence="1">Nucleus</location>
    </subcellularLocation>
</comment>
<feature type="domain" description="C2H2-type" evidence="15">
    <location>
        <begin position="447"/>
        <end position="474"/>
    </location>
</feature>
<evidence type="ECO:0000256" key="13">
    <source>
        <dbReference type="PROSITE-ProRule" id="PRU01263"/>
    </source>
</evidence>
<evidence type="ECO:0000256" key="3">
    <source>
        <dbReference type="ARBA" id="ARBA00022723"/>
    </source>
</evidence>
<evidence type="ECO:0000256" key="11">
    <source>
        <dbReference type="ARBA" id="ARBA00068876"/>
    </source>
</evidence>
<feature type="domain" description="ZAD" evidence="16">
    <location>
        <begin position="67"/>
        <end position="139"/>
    </location>
</feature>
<feature type="binding site" evidence="13">
    <location>
        <position position="115"/>
    </location>
    <ligand>
        <name>Zn(2+)</name>
        <dbReference type="ChEBI" id="CHEBI:29105"/>
    </ligand>
</feature>
<feature type="binding site" evidence="13">
    <location>
        <position position="69"/>
    </location>
    <ligand>
        <name>Zn(2+)</name>
        <dbReference type="ChEBI" id="CHEBI:29105"/>
    </ligand>
</feature>
<evidence type="ECO:0000256" key="1">
    <source>
        <dbReference type="ARBA" id="ARBA00004123"/>
    </source>
</evidence>
<keyword evidence="8" id="KW-0238">DNA-binding</keyword>
<gene>
    <name evidence="17" type="ORF">ACAOBT_LOCUS12056</name>
</gene>
<dbReference type="SMART" id="SM00355">
    <property type="entry name" value="ZnF_C2H2"/>
    <property type="match status" value="12"/>
</dbReference>
<name>A0A9P0KS57_ACAOB</name>
<feature type="domain" description="C2H2-type" evidence="15">
    <location>
        <begin position="503"/>
        <end position="530"/>
    </location>
</feature>
<evidence type="ECO:0000256" key="2">
    <source>
        <dbReference type="ARBA" id="ARBA00006991"/>
    </source>
</evidence>
<dbReference type="InterPro" id="IPR036236">
    <property type="entry name" value="Znf_C2H2_sf"/>
</dbReference>
<dbReference type="Proteomes" id="UP001152888">
    <property type="component" value="Unassembled WGS sequence"/>
</dbReference>
<dbReference type="SUPFAM" id="SSF57716">
    <property type="entry name" value="Glucocorticoid receptor-like (DNA-binding domain)"/>
    <property type="match status" value="1"/>
</dbReference>